<feature type="transmembrane region" description="Helical" evidence="6">
    <location>
        <begin position="99"/>
        <end position="117"/>
    </location>
</feature>
<dbReference type="GO" id="GO:0015920">
    <property type="term" value="P:lipopolysaccharide transport"/>
    <property type="evidence" value="ECO:0007669"/>
    <property type="project" value="TreeGrafter"/>
</dbReference>
<dbReference type="OrthoDB" id="9783403at2"/>
<keyword evidence="5 6" id="KW-0472">Membrane</keyword>
<keyword evidence="3 6" id="KW-0812">Transmembrane</keyword>
<gene>
    <name evidence="7" type="ordered locus">Desti_0226</name>
</gene>
<dbReference type="KEGG" id="dti:Desti_0226"/>
<dbReference type="EMBL" id="CP003360">
    <property type="protein sequence ID" value="AFM22972.1"/>
    <property type="molecule type" value="Genomic_DNA"/>
</dbReference>
<accession>I4C081</accession>
<reference evidence="8" key="1">
    <citation type="submission" date="2012-06" db="EMBL/GenBank/DDBJ databases">
        <title>Complete sequence of chromosome of Desulfomonile tiedjei DSM 6799.</title>
        <authorList>
            <person name="Lucas S."/>
            <person name="Copeland A."/>
            <person name="Lapidus A."/>
            <person name="Glavina del Rio T."/>
            <person name="Dalin E."/>
            <person name="Tice H."/>
            <person name="Bruce D."/>
            <person name="Goodwin L."/>
            <person name="Pitluck S."/>
            <person name="Peters L."/>
            <person name="Ovchinnikova G."/>
            <person name="Zeytun A."/>
            <person name="Lu M."/>
            <person name="Kyrpides N."/>
            <person name="Mavromatis K."/>
            <person name="Ivanova N."/>
            <person name="Brettin T."/>
            <person name="Detter J.C."/>
            <person name="Han C."/>
            <person name="Larimer F."/>
            <person name="Land M."/>
            <person name="Hauser L."/>
            <person name="Markowitz V."/>
            <person name="Cheng J.-F."/>
            <person name="Hugenholtz P."/>
            <person name="Woyke T."/>
            <person name="Wu D."/>
            <person name="Spring S."/>
            <person name="Schroeder M."/>
            <person name="Brambilla E."/>
            <person name="Klenk H.-P."/>
            <person name="Eisen J.A."/>
        </authorList>
    </citation>
    <scope>NUCLEOTIDE SEQUENCE [LARGE SCALE GENOMIC DNA]</scope>
    <source>
        <strain evidence="8">ATCC 49306 / DSM 6799 / DCB-1</strain>
    </source>
</reference>
<dbReference type="HOGENOM" id="CLU_028799_3_2_7"/>
<protein>
    <submittedName>
        <fullName evidence="7">Putative permease</fullName>
    </submittedName>
</protein>
<dbReference type="GO" id="GO:0043190">
    <property type="term" value="C:ATP-binding cassette (ABC) transporter complex"/>
    <property type="evidence" value="ECO:0007669"/>
    <property type="project" value="InterPro"/>
</dbReference>
<dbReference type="eggNOG" id="COG0795">
    <property type="taxonomic scope" value="Bacteria"/>
</dbReference>
<dbReference type="PANTHER" id="PTHR33529">
    <property type="entry name" value="SLR0882 PROTEIN-RELATED"/>
    <property type="match status" value="1"/>
</dbReference>
<dbReference type="InterPro" id="IPR030923">
    <property type="entry name" value="LptG"/>
</dbReference>
<feature type="transmembrane region" description="Helical" evidence="6">
    <location>
        <begin position="12"/>
        <end position="30"/>
    </location>
</feature>
<keyword evidence="8" id="KW-1185">Reference proteome</keyword>
<dbReference type="PANTHER" id="PTHR33529:SF6">
    <property type="entry name" value="YJGP_YJGQ FAMILY PERMEASE"/>
    <property type="match status" value="1"/>
</dbReference>
<keyword evidence="4 6" id="KW-1133">Transmembrane helix</keyword>
<feature type="transmembrane region" description="Helical" evidence="6">
    <location>
        <begin position="59"/>
        <end position="78"/>
    </location>
</feature>
<dbReference type="STRING" id="706587.Desti_0226"/>
<dbReference type="Pfam" id="PF03739">
    <property type="entry name" value="LptF_LptG"/>
    <property type="match status" value="1"/>
</dbReference>
<evidence type="ECO:0000256" key="5">
    <source>
        <dbReference type="ARBA" id="ARBA00023136"/>
    </source>
</evidence>
<evidence type="ECO:0000313" key="7">
    <source>
        <dbReference type="EMBL" id="AFM22972.1"/>
    </source>
</evidence>
<evidence type="ECO:0000313" key="8">
    <source>
        <dbReference type="Proteomes" id="UP000006055"/>
    </source>
</evidence>
<evidence type="ECO:0000256" key="2">
    <source>
        <dbReference type="ARBA" id="ARBA00022475"/>
    </source>
</evidence>
<evidence type="ECO:0000256" key="3">
    <source>
        <dbReference type="ARBA" id="ARBA00022692"/>
    </source>
</evidence>
<evidence type="ECO:0000256" key="1">
    <source>
        <dbReference type="ARBA" id="ARBA00004651"/>
    </source>
</evidence>
<dbReference type="InterPro" id="IPR005495">
    <property type="entry name" value="LptG/LptF_permease"/>
</dbReference>
<dbReference type="Proteomes" id="UP000006055">
    <property type="component" value="Chromosome"/>
</dbReference>
<dbReference type="GO" id="GO:0055085">
    <property type="term" value="P:transmembrane transport"/>
    <property type="evidence" value="ECO:0007669"/>
    <property type="project" value="InterPro"/>
</dbReference>
<sequence>MRILDKYITREFLKVFTLCVFGFILVFLLVELTDKIKYYFEHNPSGWLMLKYFLVKLPGYLYFAIPLGILMAGMLSLLMMARNSEIIAMQANGIDALSISRPVAVIGVIASILMFFANETVIPWSNSYSEYIQNVEIAGKSDTTLFKKDQIWIRSKDSVTFVKKFDKPARTLEHVSIVRWDPEYHLTERIFADKAKWWNDHWMLYGVNKISRTPEGKFEVESLPSMRSSLQKPPDNFDRVEKIAKEMTLTQLGEYIDKLMDEGQSPTRYLVDWHDKLAFPLVCLIMAALGVPFAVKVNPRGGGVALGLGLSLLTAFSYWVVHTIFIALGNGGYIPPVMAGWGANVIFGLTATILILQAGT</sequence>
<feature type="transmembrane region" description="Helical" evidence="6">
    <location>
        <begin position="333"/>
        <end position="356"/>
    </location>
</feature>
<name>I4C081_DESTA</name>
<proteinExistence type="predicted"/>
<dbReference type="AlphaFoldDB" id="I4C081"/>
<evidence type="ECO:0000256" key="6">
    <source>
        <dbReference type="SAM" id="Phobius"/>
    </source>
</evidence>
<dbReference type="RefSeq" id="WP_014808131.1">
    <property type="nucleotide sequence ID" value="NC_018025.1"/>
</dbReference>
<evidence type="ECO:0000256" key="4">
    <source>
        <dbReference type="ARBA" id="ARBA00022989"/>
    </source>
</evidence>
<feature type="transmembrane region" description="Helical" evidence="6">
    <location>
        <begin position="302"/>
        <end position="321"/>
    </location>
</feature>
<dbReference type="NCBIfam" id="TIGR04408">
    <property type="entry name" value="LptG_lptG"/>
    <property type="match status" value="1"/>
</dbReference>
<organism evidence="7 8">
    <name type="scientific">Desulfomonile tiedjei (strain ATCC 49306 / DSM 6799 / DCB-1)</name>
    <dbReference type="NCBI Taxonomy" id="706587"/>
    <lineage>
        <taxon>Bacteria</taxon>
        <taxon>Pseudomonadati</taxon>
        <taxon>Thermodesulfobacteriota</taxon>
        <taxon>Desulfomonilia</taxon>
        <taxon>Desulfomonilales</taxon>
        <taxon>Desulfomonilaceae</taxon>
        <taxon>Desulfomonile</taxon>
    </lineage>
</organism>
<comment type="subcellular location">
    <subcellularLocation>
        <location evidence="1">Cell membrane</location>
        <topology evidence="1">Multi-pass membrane protein</topology>
    </subcellularLocation>
</comment>
<keyword evidence="2" id="KW-1003">Cell membrane</keyword>
<feature type="transmembrane region" description="Helical" evidence="6">
    <location>
        <begin position="277"/>
        <end position="295"/>
    </location>
</feature>